<reference evidence="5 6" key="1">
    <citation type="submission" date="2018-06" db="EMBL/GenBank/DDBJ databases">
        <title>Extensive metabolic versatility and redundancy in microbially diverse, dynamic hydrothermal sediments.</title>
        <authorList>
            <person name="Dombrowski N."/>
            <person name="Teske A."/>
            <person name="Baker B.J."/>
        </authorList>
    </citation>
    <scope>NUCLEOTIDE SEQUENCE [LARGE SCALE GENOMIC DNA]</scope>
    <source>
        <strain evidence="5">B7_G13</strain>
    </source>
</reference>
<proteinExistence type="predicted"/>
<dbReference type="InterPro" id="IPR050491">
    <property type="entry name" value="AmpC-like"/>
</dbReference>
<evidence type="ECO:0000313" key="5">
    <source>
        <dbReference type="EMBL" id="RLE07205.1"/>
    </source>
</evidence>
<dbReference type="SUPFAM" id="SSF56601">
    <property type="entry name" value="beta-lactamase/transpeptidase-like"/>
    <property type="match status" value="1"/>
</dbReference>
<evidence type="ECO:0000259" key="3">
    <source>
        <dbReference type="Pfam" id="PF00144"/>
    </source>
</evidence>
<dbReference type="Pfam" id="PF11954">
    <property type="entry name" value="DUF3471"/>
    <property type="match status" value="1"/>
</dbReference>
<evidence type="ECO:0000259" key="4">
    <source>
        <dbReference type="Pfam" id="PF11954"/>
    </source>
</evidence>
<dbReference type="InterPro" id="IPR001466">
    <property type="entry name" value="Beta-lactam-related"/>
</dbReference>
<dbReference type="Pfam" id="PF00144">
    <property type="entry name" value="Beta-lactamase"/>
    <property type="match status" value="1"/>
</dbReference>
<dbReference type="AlphaFoldDB" id="A0A662D0H3"/>
<dbReference type="PANTHER" id="PTHR46825:SF11">
    <property type="entry name" value="PENICILLIN-BINDING PROTEIN 4"/>
    <property type="match status" value="1"/>
</dbReference>
<evidence type="ECO:0000256" key="1">
    <source>
        <dbReference type="ARBA" id="ARBA00004370"/>
    </source>
</evidence>
<dbReference type="EMBL" id="QMPY01000112">
    <property type="protein sequence ID" value="RLE07205.1"/>
    <property type="molecule type" value="Genomic_DNA"/>
</dbReference>
<dbReference type="InterPro" id="IPR021860">
    <property type="entry name" value="Peptidase_S12_Pab87-rel_C"/>
</dbReference>
<dbReference type="Proteomes" id="UP000277457">
    <property type="component" value="Unassembled WGS sequence"/>
</dbReference>
<dbReference type="Gene3D" id="3.40.710.10">
    <property type="entry name" value="DD-peptidase/beta-lactamase superfamily"/>
    <property type="match status" value="1"/>
</dbReference>
<gene>
    <name evidence="5" type="ORF">DRZ78_03365</name>
</gene>
<sequence length="463" mass="52485">MLLNSKIIEVFQMLKLRGAATFVSALLLLFALSTPCTPQETESKVDEYINAYLKMGTFSGSILIARKGTILLSKGYGMANYENDVPNISETKFRLGSITKQFTATSIMQLEEKGLLDVNDPLSKYLPDYPNGEKISIHHLLTHTSGIPNFTSFPEYRKTMMLPSPVEKIIERFKYKPLEFVPGEKFKYSNSGYILLGYIIEKVSGKSYEEYLKENIFQPLSMINTGYDHHRPLIKHRASGYILSANGPVNADYIDMSVPYASGGLYSTVEDLYLWDQALYTERLVSKSSLDRMFTPFKGNYGYGWFIIETFGGKLITHGGIVNGFYAYISRYVDDRVCIIVLSNIENAPVDKINIDLAAIVFGENYEIPEIRIPIKVDPKVYDAYIGQYEIASDFIITITRENNRLFAQATGQPKFEIYPESETKFFLKAVDAQITFIKNDKGEVTGLILHQYGRDYPGKKII</sequence>
<protein>
    <submittedName>
        <fullName evidence="5">Serine hydrolase</fullName>
    </submittedName>
</protein>
<keyword evidence="5" id="KW-0378">Hydrolase</keyword>
<comment type="subcellular location">
    <subcellularLocation>
        <location evidence="1">Membrane</location>
    </subcellularLocation>
</comment>
<comment type="caution">
    <text evidence="5">The sequence shown here is derived from an EMBL/GenBank/DDBJ whole genome shotgun (WGS) entry which is preliminary data.</text>
</comment>
<name>A0A662D0H3_UNCAE</name>
<dbReference type="GO" id="GO:0016020">
    <property type="term" value="C:membrane"/>
    <property type="evidence" value="ECO:0007669"/>
    <property type="project" value="UniProtKB-SubCell"/>
</dbReference>
<dbReference type="GO" id="GO:0016787">
    <property type="term" value="F:hydrolase activity"/>
    <property type="evidence" value="ECO:0007669"/>
    <property type="project" value="UniProtKB-KW"/>
</dbReference>
<accession>A0A662D0H3</accession>
<feature type="domain" description="Peptidase S12 Pab87-related C-terminal" evidence="4">
    <location>
        <begin position="374"/>
        <end position="451"/>
    </location>
</feature>
<keyword evidence="2" id="KW-0472">Membrane</keyword>
<evidence type="ECO:0000313" key="6">
    <source>
        <dbReference type="Proteomes" id="UP000277457"/>
    </source>
</evidence>
<feature type="domain" description="Beta-lactamase-related" evidence="3">
    <location>
        <begin position="48"/>
        <end position="353"/>
    </location>
</feature>
<evidence type="ECO:0000256" key="2">
    <source>
        <dbReference type="ARBA" id="ARBA00023136"/>
    </source>
</evidence>
<dbReference type="PANTHER" id="PTHR46825">
    <property type="entry name" value="D-ALANYL-D-ALANINE-CARBOXYPEPTIDASE/ENDOPEPTIDASE AMPH"/>
    <property type="match status" value="1"/>
</dbReference>
<organism evidence="5 6">
    <name type="scientific">Aerophobetes bacterium</name>
    <dbReference type="NCBI Taxonomy" id="2030807"/>
    <lineage>
        <taxon>Bacteria</taxon>
        <taxon>Candidatus Aerophobota</taxon>
    </lineage>
</organism>
<dbReference type="InterPro" id="IPR012338">
    <property type="entry name" value="Beta-lactam/transpept-like"/>
</dbReference>